<dbReference type="Gene3D" id="3.40.1090.10">
    <property type="entry name" value="Cytosolic phospholipase A2 catalytic domain"/>
    <property type="match status" value="1"/>
</dbReference>
<feature type="domain" description="C2H2-type" evidence="3">
    <location>
        <begin position="260"/>
        <end position="287"/>
    </location>
</feature>
<dbReference type="InterPro" id="IPR013087">
    <property type="entry name" value="Znf_C2H2_type"/>
</dbReference>
<reference evidence="4 5" key="1">
    <citation type="submission" date="2019-02" db="EMBL/GenBank/DDBJ databases">
        <authorList>
            <person name="Lehtovirta-Morley E L."/>
        </authorList>
    </citation>
    <scope>NUCLEOTIDE SEQUENCE [LARGE SCALE GENOMIC DNA]</scope>
    <source>
        <strain evidence="4">NFRAN1</strain>
    </source>
</reference>
<keyword evidence="1" id="KW-0443">Lipid metabolism</keyword>
<dbReference type="PROSITE" id="PS00028">
    <property type="entry name" value="ZINC_FINGER_C2H2_1"/>
    <property type="match status" value="1"/>
</dbReference>
<dbReference type="GO" id="GO:0006629">
    <property type="term" value="P:lipid metabolic process"/>
    <property type="evidence" value="ECO:0007669"/>
    <property type="project" value="UniProtKB-KW"/>
</dbReference>
<dbReference type="EMBL" id="LR216287">
    <property type="protein sequence ID" value="VFJ13624.1"/>
    <property type="molecule type" value="Genomic_DNA"/>
</dbReference>
<evidence type="ECO:0000256" key="1">
    <source>
        <dbReference type="ARBA" id="ARBA00023098"/>
    </source>
</evidence>
<dbReference type="Pfam" id="PF01734">
    <property type="entry name" value="Patatin"/>
    <property type="match status" value="1"/>
</dbReference>
<dbReference type="KEGG" id="nfn:NFRAN_1302"/>
<protein>
    <submittedName>
        <fullName evidence="4">Putative Patatin-like phospholipase</fullName>
    </submittedName>
</protein>
<dbReference type="Proteomes" id="UP000294299">
    <property type="component" value="Chromosome NFRAN"/>
</dbReference>
<dbReference type="AlphaFoldDB" id="A0A484IF56"/>
<dbReference type="InterPro" id="IPR002641">
    <property type="entry name" value="PNPLA_dom"/>
</dbReference>
<dbReference type="SUPFAM" id="SSF52151">
    <property type="entry name" value="FabD/lysophospholipase-like"/>
    <property type="match status" value="1"/>
</dbReference>
<keyword evidence="2" id="KW-0472">Membrane</keyword>
<dbReference type="PROSITE" id="PS50157">
    <property type="entry name" value="ZINC_FINGER_C2H2_2"/>
    <property type="match status" value="1"/>
</dbReference>
<evidence type="ECO:0000313" key="4">
    <source>
        <dbReference type="EMBL" id="VFJ13624.1"/>
    </source>
</evidence>
<evidence type="ECO:0000259" key="3">
    <source>
        <dbReference type="PROSITE" id="PS50157"/>
    </source>
</evidence>
<organism evidence="4 5">
    <name type="scientific">Candidatus Nitrosocosmicus franklandianus</name>
    <dbReference type="NCBI Taxonomy" id="1798806"/>
    <lineage>
        <taxon>Archaea</taxon>
        <taxon>Nitrososphaerota</taxon>
        <taxon>Nitrososphaeria</taxon>
        <taxon>Nitrososphaerales</taxon>
        <taxon>Nitrososphaeraceae</taxon>
        <taxon>Candidatus Nitrosocosmicus</taxon>
    </lineage>
</organism>
<keyword evidence="5" id="KW-1185">Reference proteome</keyword>
<proteinExistence type="predicted"/>
<gene>
    <name evidence="4" type="ORF">NFRAN_1302</name>
</gene>
<sequence length="585" mass="68236">MKQKNQRIMVSTKNKQGKIFSIPTKQRALILQGGGALGYYEIGVLQSLCDHLFKRLSTQEVRSELHEPQRGSVTENDVYTDGNNKKYYEEQYFDIVAGVSIGAINAVFLVDYVLKNNGNWIDCANKLKSFWNNFEANTIADGPMFQIMWNNYRMFNPLIASTESARRYWSFYQLTCNPYPMGSSPNLCYSVYQYDDRFLSPLNAFYLYNYKPLKQLMSSSINYPIKTDVEKNQPRLLLLSVDVMDCSSPVLFDSYRSYKRSCDVCGKDLKQNRLLANHIREHLCEIARKKDVDNEILEKSVSGNSITDEQESNSVWMTIYGDEERDDQKHVVVHNGIDNDILMTSCLFPYSSNHTKLYDLCSKGIRTFWDGAFLSNTPLREVIQKHKDFWSDYFTANDIEYDKFGEHEKEIYENHKNGKIPTSPKIPDLEIFIVNLYPAVETIDSGLPRGKDKIEDRINDIRFHDRSKYDEKVAHLITDYIDLTRELIKLATEKGKVSKEEIENLLKTTGESTKRDVKQKRTWTQLVEDKFRVKVYRIDREDDKDTIFGKASDFTPTTLAKLYDDGLKDADKWFKEYYEEWEINV</sequence>
<accession>A0A484IF56</accession>
<evidence type="ECO:0000256" key="2">
    <source>
        <dbReference type="SAM" id="Phobius"/>
    </source>
</evidence>
<feature type="transmembrane region" description="Helical" evidence="2">
    <location>
        <begin position="92"/>
        <end position="114"/>
    </location>
</feature>
<dbReference type="InterPro" id="IPR016035">
    <property type="entry name" value="Acyl_Trfase/lysoPLipase"/>
</dbReference>
<keyword evidence="2" id="KW-0812">Transmembrane</keyword>
<name>A0A484IF56_9ARCH</name>
<keyword evidence="2" id="KW-1133">Transmembrane helix</keyword>
<evidence type="ECO:0000313" key="5">
    <source>
        <dbReference type="Proteomes" id="UP000294299"/>
    </source>
</evidence>